<dbReference type="GO" id="GO:0043565">
    <property type="term" value="F:sequence-specific DNA binding"/>
    <property type="evidence" value="ECO:0007669"/>
    <property type="project" value="InterPro"/>
</dbReference>
<dbReference type="InterPro" id="IPR009057">
    <property type="entry name" value="Homeodomain-like_sf"/>
</dbReference>
<dbReference type="Proteomes" id="UP001207408">
    <property type="component" value="Unassembled WGS sequence"/>
</dbReference>
<dbReference type="AlphaFoldDB" id="A0AAE3SLS5"/>
<dbReference type="Pfam" id="PF02311">
    <property type="entry name" value="AraC_binding"/>
    <property type="match status" value="1"/>
</dbReference>
<comment type="caution">
    <text evidence="5">The sequence shown here is derived from an EMBL/GenBank/DDBJ whole genome shotgun (WGS) entry which is preliminary data.</text>
</comment>
<accession>A0AAE3SLS5</accession>
<dbReference type="InterPro" id="IPR003313">
    <property type="entry name" value="AraC-bd"/>
</dbReference>
<dbReference type="PRINTS" id="PR00032">
    <property type="entry name" value="HTHARAC"/>
</dbReference>
<dbReference type="GO" id="GO:0003700">
    <property type="term" value="F:DNA-binding transcription factor activity"/>
    <property type="evidence" value="ECO:0007669"/>
    <property type="project" value="InterPro"/>
</dbReference>
<feature type="domain" description="HTH araC/xylS-type" evidence="4">
    <location>
        <begin position="186"/>
        <end position="284"/>
    </location>
</feature>
<protein>
    <submittedName>
        <fullName evidence="5">AraC family transcriptional regulator</fullName>
    </submittedName>
</protein>
<sequence length="286" mass="33336">MKNIEKAKYCHTDIDKDKSFFFDHVHIVWNEQISFHQSNDWELSYVITGSGTRVIGDNMETFSKGEIILLPPNLAHGWYFDENVHYKHGKIENITIIFPDSFLDKCANTFPELQTSVKRLKEISKGMSLKGKLLPLIQRLMHSMISQNNMEQLTTLLQIISHISSDTEMQIVGFRERQSRKADKLQEVHRFMLTHYQEKITLDDVAKYVGMNSSSFCSFFKREKGMSFFTALNEYRIKCSCIMLCETAMTISEISAAVGFNDIPYFNRTFKKMMRVSPKEYRLDSI</sequence>
<dbReference type="InterPro" id="IPR020449">
    <property type="entry name" value="Tscrpt_reg_AraC-type_HTH"/>
</dbReference>
<evidence type="ECO:0000256" key="1">
    <source>
        <dbReference type="ARBA" id="ARBA00023015"/>
    </source>
</evidence>
<dbReference type="SUPFAM" id="SSF46689">
    <property type="entry name" value="Homeodomain-like"/>
    <property type="match status" value="2"/>
</dbReference>
<keyword evidence="2" id="KW-0238">DNA-binding</keyword>
<dbReference type="PROSITE" id="PS00041">
    <property type="entry name" value="HTH_ARAC_FAMILY_1"/>
    <property type="match status" value="1"/>
</dbReference>
<evidence type="ECO:0000256" key="2">
    <source>
        <dbReference type="ARBA" id="ARBA00023125"/>
    </source>
</evidence>
<evidence type="ECO:0000313" key="6">
    <source>
        <dbReference type="Proteomes" id="UP001207408"/>
    </source>
</evidence>
<evidence type="ECO:0000259" key="4">
    <source>
        <dbReference type="PROSITE" id="PS01124"/>
    </source>
</evidence>
<gene>
    <name evidence="5" type="ORF">OM074_14280</name>
</gene>
<dbReference type="InterPro" id="IPR018062">
    <property type="entry name" value="HTH_AraC-typ_CS"/>
</dbReference>
<dbReference type="EMBL" id="JAPDPI010000030">
    <property type="protein sequence ID" value="MCW3806800.1"/>
    <property type="molecule type" value="Genomic_DNA"/>
</dbReference>
<dbReference type="Pfam" id="PF12833">
    <property type="entry name" value="HTH_18"/>
    <property type="match status" value="1"/>
</dbReference>
<dbReference type="PROSITE" id="PS01124">
    <property type="entry name" value="HTH_ARAC_FAMILY_2"/>
    <property type="match status" value="1"/>
</dbReference>
<reference evidence="5" key="1">
    <citation type="submission" date="2022-10" db="EMBL/GenBank/DDBJ databases">
        <authorList>
            <person name="Yu W.X."/>
        </authorList>
    </citation>
    <scope>NUCLEOTIDE SEQUENCE</scope>
    <source>
        <strain evidence="5">D04</strain>
    </source>
</reference>
<keyword evidence="1" id="KW-0805">Transcription regulation</keyword>
<dbReference type="PANTHER" id="PTHR43280">
    <property type="entry name" value="ARAC-FAMILY TRANSCRIPTIONAL REGULATOR"/>
    <property type="match status" value="1"/>
</dbReference>
<organism evidence="5 6">
    <name type="scientific">Plebeiibacterium marinum</name>
    <dbReference type="NCBI Taxonomy" id="2992111"/>
    <lineage>
        <taxon>Bacteria</taxon>
        <taxon>Pseudomonadati</taxon>
        <taxon>Bacteroidota</taxon>
        <taxon>Bacteroidia</taxon>
        <taxon>Marinilabiliales</taxon>
        <taxon>Marinilabiliaceae</taxon>
        <taxon>Plebeiibacterium</taxon>
    </lineage>
</organism>
<dbReference type="RefSeq" id="WP_301200582.1">
    <property type="nucleotide sequence ID" value="NZ_JAPDPI010000030.1"/>
</dbReference>
<dbReference type="Gene3D" id="2.60.120.10">
    <property type="entry name" value="Jelly Rolls"/>
    <property type="match status" value="1"/>
</dbReference>
<dbReference type="InterPro" id="IPR018060">
    <property type="entry name" value="HTH_AraC"/>
</dbReference>
<keyword evidence="3" id="KW-0804">Transcription</keyword>
<dbReference type="SMART" id="SM00342">
    <property type="entry name" value="HTH_ARAC"/>
    <property type="match status" value="1"/>
</dbReference>
<dbReference type="InterPro" id="IPR011051">
    <property type="entry name" value="RmlC_Cupin_sf"/>
</dbReference>
<dbReference type="InterPro" id="IPR014710">
    <property type="entry name" value="RmlC-like_jellyroll"/>
</dbReference>
<evidence type="ECO:0000256" key="3">
    <source>
        <dbReference type="ARBA" id="ARBA00023163"/>
    </source>
</evidence>
<dbReference type="PANTHER" id="PTHR43280:SF2">
    <property type="entry name" value="HTH-TYPE TRANSCRIPTIONAL REGULATOR EXSA"/>
    <property type="match status" value="1"/>
</dbReference>
<evidence type="ECO:0000313" key="5">
    <source>
        <dbReference type="EMBL" id="MCW3806800.1"/>
    </source>
</evidence>
<name>A0AAE3SLS5_9BACT</name>
<dbReference type="Gene3D" id="1.10.10.60">
    <property type="entry name" value="Homeodomain-like"/>
    <property type="match status" value="2"/>
</dbReference>
<keyword evidence="6" id="KW-1185">Reference proteome</keyword>
<proteinExistence type="predicted"/>
<dbReference type="SUPFAM" id="SSF51182">
    <property type="entry name" value="RmlC-like cupins"/>
    <property type="match status" value="1"/>
</dbReference>